<evidence type="ECO:0000313" key="1">
    <source>
        <dbReference type="EMBL" id="CAF0923929.1"/>
    </source>
</evidence>
<protein>
    <submittedName>
        <fullName evidence="1">Uncharacterized protein</fullName>
    </submittedName>
</protein>
<dbReference type="AlphaFoldDB" id="A0A814B9F0"/>
<sequence length="123" mass="14489">MAIKPNGCTCYFDSGFSLYSNRAQVVKWFKNENTWTPINSPISWLNKSKPQYPLPVLNVPTYTVSRFREDKDFNSWVKSFERYAMRLQDKTGALLALIEDRCLDKLEQRILNRKPNATYEEIK</sequence>
<keyword evidence="2" id="KW-1185">Reference proteome</keyword>
<comment type="caution">
    <text evidence="1">The sequence shown here is derived from an EMBL/GenBank/DDBJ whole genome shotgun (WGS) entry which is preliminary data.</text>
</comment>
<dbReference type="EMBL" id="CAJNOC010002285">
    <property type="protein sequence ID" value="CAF0923929.1"/>
    <property type="molecule type" value="Genomic_DNA"/>
</dbReference>
<dbReference type="Proteomes" id="UP000663879">
    <property type="component" value="Unassembled WGS sequence"/>
</dbReference>
<gene>
    <name evidence="1" type="ORF">OXX778_LOCUS12534</name>
</gene>
<dbReference type="OrthoDB" id="10132799at2759"/>
<organism evidence="1 2">
    <name type="scientific">Brachionus calyciflorus</name>
    <dbReference type="NCBI Taxonomy" id="104777"/>
    <lineage>
        <taxon>Eukaryota</taxon>
        <taxon>Metazoa</taxon>
        <taxon>Spiralia</taxon>
        <taxon>Gnathifera</taxon>
        <taxon>Rotifera</taxon>
        <taxon>Eurotatoria</taxon>
        <taxon>Monogononta</taxon>
        <taxon>Pseudotrocha</taxon>
        <taxon>Ploima</taxon>
        <taxon>Brachionidae</taxon>
        <taxon>Brachionus</taxon>
    </lineage>
</organism>
<name>A0A814B9F0_9BILA</name>
<evidence type="ECO:0000313" key="2">
    <source>
        <dbReference type="Proteomes" id="UP000663879"/>
    </source>
</evidence>
<reference evidence="1" key="1">
    <citation type="submission" date="2021-02" db="EMBL/GenBank/DDBJ databases">
        <authorList>
            <person name="Nowell W R."/>
        </authorList>
    </citation>
    <scope>NUCLEOTIDE SEQUENCE</scope>
    <source>
        <strain evidence="1">Ploen Becks lab</strain>
    </source>
</reference>
<proteinExistence type="predicted"/>
<accession>A0A814B9F0</accession>